<comment type="caution">
    <text evidence="2">The sequence shown here is derived from an EMBL/GenBank/DDBJ whole genome shotgun (WGS) entry which is preliminary data.</text>
</comment>
<accession>A0A8S1GYV7</accession>
<feature type="compositionally biased region" description="Low complexity" evidence="1">
    <location>
        <begin position="118"/>
        <end position="130"/>
    </location>
</feature>
<gene>
    <name evidence="2" type="ORF">CAUJ_LOCUS4082</name>
</gene>
<dbReference type="AlphaFoldDB" id="A0A8S1GYV7"/>
<feature type="compositionally biased region" description="Acidic residues" evidence="1">
    <location>
        <begin position="147"/>
        <end position="158"/>
    </location>
</feature>
<name>A0A8S1GYV7_9PELO</name>
<keyword evidence="3" id="KW-1185">Reference proteome</keyword>
<feature type="region of interest" description="Disordered" evidence="1">
    <location>
        <begin position="92"/>
        <end position="158"/>
    </location>
</feature>
<sequence length="158" mass="17128">MPRRREFIDAHWFYSSDEDSESTESADGNFEPPHEPESTEDYRGPSNSSDGGDEVNNCEEELSISDNEDAFFAAAYSTEKRVTQSVELVTVRFGHSSPKVGKRHTSGKLTAKLPANMAASSPKSGSSAAADESDEEVPETPPHDGDSQGDDVVVDVEE</sequence>
<evidence type="ECO:0000313" key="2">
    <source>
        <dbReference type="EMBL" id="CAD6188163.1"/>
    </source>
</evidence>
<feature type="compositionally biased region" description="Acidic residues" evidence="1">
    <location>
        <begin position="51"/>
        <end position="63"/>
    </location>
</feature>
<feature type="compositionally biased region" description="Basic and acidic residues" evidence="1">
    <location>
        <begin position="32"/>
        <end position="43"/>
    </location>
</feature>
<dbReference type="Proteomes" id="UP000835052">
    <property type="component" value="Unassembled WGS sequence"/>
</dbReference>
<organism evidence="2 3">
    <name type="scientific">Caenorhabditis auriculariae</name>
    <dbReference type="NCBI Taxonomy" id="2777116"/>
    <lineage>
        <taxon>Eukaryota</taxon>
        <taxon>Metazoa</taxon>
        <taxon>Ecdysozoa</taxon>
        <taxon>Nematoda</taxon>
        <taxon>Chromadorea</taxon>
        <taxon>Rhabditida</taxon>
        <taxon>Rhabditina</taxon>
        <taxon>Rhabditomorpha</taxon>
        <taxon>Rhabditoidea</taxon>
        <taxon>Rhabditidae</taxon>
        <taxon>Peloderinae</taxon>
        <taxon>Caenorhabditis</taxon>
    </lineage>
</organism>
<proteinExistence type="predicted"/>
<dbReference type="EMBL" id="CAJGYM010000008">
    <property type="protein sequence ID" value="CAD6188163.1"/>
    <property type="molecule type" value="Genomic_DNA"/>
</dbReference>
<evidence type="ECO:0000256" key="1">
    <source>
        <dbReference type="SAM" id="MobiDB-lite"/>
    </source>
</evidence>
<protein>
    <submittedName>
        <fullName evidence="2">Uncharacterized protein</fullName>
    </submittedName>
</protein>
<reference evidence="2" key="1">
    <citation type="submission" date="2020-10" db="EMBL/GenBank/DDBJ databases">
        <authorList>
            <person name="Kikuchi T."/>
        </authorList>
    </citation>
    <scope>NUCLEOTIDE SEQUENCE</scope>
    <source>
        <strain evidence="2">NKZ352</strain>
    </source>
</reference>
<evidence type="ECO:0000313" key="3">
    <source>
        <dbReference type="Proteomes" id="UP000835052"/>
    </source>
</evidence>
<feature type="region of interest" description="Disordered" evidence="1">
    <location>
        <begin position="1"/>
        <end position="63"/>
    </location>
</feature>